<comment type="caution">
    <text evidence="1">The sequence shown here is derived from an EMBL/GenBank/DDBJ whole genome shotgun (WGS) entry which is preliminary data.</text>
</comment>
<name>A0A2S4L9Q3_9HYPO</name>
<protein>
    <submittedName>
        <fullName evidence="1">Uncharacterized protein</fullName>
    </submittedName>
</protein>
<sequence length="136" mass="15449">MVLYELSIRGCYGNTCCIDKTAPYDPIIAMLIHYGDGRRACVGQYRMDWHLTPSQTLRIGLGKTRKNWSYVAKISLRGLAAAESDSLSWIDIAWHGKLEWFSQRQCKLCYSDYKCCSCSAVVSVESWALLLHDDVT</sequence>
<gene>
    <name evidence="1" type="ORF">TPAR_00647</name>
</gene>
<dbReference type="AlphaFoldDB" id="A0A2S4L9Q3"/>
<dbReference type="STRING" id="94208.A0A2S4L9Q3"/>
<evidence type="ECO:0000313" key="1">
    <source>
        <dbReference type="EMBL" id="POR39156.1"/>
    </source>
</evidence>
<dbReference type="OrthoDB" id="4921852at2759"/>
<proteinExistence type="predicted"/>
<reference evidence="1 2" key="1">
    <citation type="submission" date="2018-01" db="EMBL/GenBank/DDBJ databases">
        <title>Harnessing the power of phylogenomics to disentangle the directionality and signatures of interkingdom host jumping in the parasitic fungal genus Tolypocladium.</title>
        <authorList>
            <person name="Quandt C.A."/>
            <person name="Patterson W."/>
            <person name="Spatafora J.W."/>
        </authorList>
    </citation>
    <scope>NUCLEOTIDE SEQUENCE [LARGE SCALE GENOMIC DNA]</scope>
    <source>
        <strain evidence="1 2">NRBC 100945</strain>
    </source>
</reference>
<organism evidence="1 2">
    <name type="scientific">Tolypocladium paradoxum</name>
    <dbReference type="NCBI Taxonomy" id="94208"/>
    <lineage>
        <taxon>Eukaryota</taxon>
        <taxon>Fungi</taxon>
        <taxon>Dikarya</taxon>
        <taxon>Ascomycota</taxon>
        <taxon>Pezizomycotina</taxon>
        <taxon>Sordariomycetes</taxon>
        <taxon>Hypocreomycetidae</taxon>
        <taxon>Hypocreales</taxon>
        <taxon>Ophiocordycipitaceae</taxon>
        <taxon>Tolypocladium</taxon>
    </lineage>
</organism>
<dbReference type="Proteomes" id="UP000237481">
    <property type="component" value="Unassembled WGS sequence"/>
</dbReference>
<keyword evidence="2" id="KW-1185">Reference proteome</keyword>
<evidence type="ECO:0000313" key="2">
    <source>
        <dbReference type="Proteomes" id="UP000237481"/>
    </source>
</evidence>
<dbReference type="EMBL" id="PKSG01000068">
    <property type="protein sequence ID" value="POR39156.1"/>
    <property type="molecule type" value="Genomic_DNA"/>
</dbReference>
<accession>A0A2S4L9Q3</accession>